<evidence type="ECO:0000256" key="10">
    <source>
        <dbReference type="ARBA" id="ARBA00023242"/>
    </source>
</evidence>
<sequence length="902" mass="104631">MGSQFSGLEQLKNNQYINRLVDDEHIDENDPFWNQLLSFTLNLSLTKENSQLLDESVALECQKFHQNNLKSGNYASLIRVFCRRASETRKMTDNNLILLQTTNALLLIRCFTKYIIEIENENALLEQITYKPGELSLSMKKPELDQESIVTNKISDLSIKKNSVDYSTDSSSASPKRPFNPNRNFLKSRLNQESNLLDSHDNSIDYDSDLESLTNGNTTQTGLSKTDDILYLLVKNIFQICIDVPVKTYTYNLHLEALNTLLILLSTQMYTRAPTHESYIFETVMLKMDRYVSDFVKTLLKNIIQQMPVPNNTQNLASYLSPETTSNQRSLMSSVASGLWSVMTLGLGTSSTSQQPETEDESEKNYLPNLPADNSSGNQNTTDVQIDCSSRLLAWQSCHILLILSNHCTNESLYNPYRLALFHFTDTQNTPTNLPNSEPLPWFSIDFTKLFQMFTYTIHTDQYSLLLYMLLHRNQHFKMFILSRLNIDYLLMPLLKVIFTAPERNSHHIYMTLIILLILSEDDIFNKTIHNISVKRLNWYTERSLSEISLGGLLILVVIRTIQFNMTRMRDKYLHTNCLAALANMSSKFQNLHPYVCQRINSLFNLLSKKRTKIITQINEENAKLETEGKINENKESSGQDLLQDLAIIEELMRMVLEIINSCLTNNLHHNSNLIYSILYHKNIYLQFRDHPTFQDVIQNIDTIITSFSHEIDHVEDKSIENLNEIIIMGAKQFSRDRFRKFPELKFKYVEEDQPEEFFVPYVWSLVYKYSNLYWIDHSVKFFNTNDKDTKNRFLKNYSSYPVIKMLFYSFFKSLVGKEVVVELKNDLSIHGTLHSVDQYLNIKLLDISVTDPEKFPHMQSVRNCFIRGSVVRYVQLPADEVDTQLLQDAARKEALQSTANK</sequence>
<dbReference type="PANTHER" id="PTHR12895:SF9">
    <property type="entry name" value="DYMECLIN"/>
    <property type="match status" value="1"/>
</dbReference>
<dbReference type="Pfam" id="PF01423">
    <property type="entry name" value="LSM"/>
    <property type="match status" value="1"/>
</dbReference>
<evidence type="ECO:0000256" key="4">
    <source>
        <dbReference type="ARBA" id="ARBA00015736"/>
    </source>
</evidence>
<evidence type="ECO:0000256" key="6">
    <source>
        <dbReference type="ARBA" id="ARBA00022707"/>
    </source>
</evidence>
<feature type="domain" description="Sm" evidence="17">
    <location>
        <begin position="807"/>
        <end position="881"/>
    </location>
</feature>
<evidence type="ECO:0000256" key="13">
    <source>
        <dbReference type="ARBA" id="ARBA00067755"/>
    </source>
</evidence>
<dbReference type="FunFam" id="2.30.30.100:FF:000009">
    <property type="entry name" value="U6 snRNA-associated Sm-like protein LSm2"/>
    <property type="match status" value="1"/>
</dbReference>
<evidence type="ECO:0000256" key="14">
    <source>
        <dbReference type="ARBA" id="ARBA00083055"/>
    </source>
</evidence>
<reference evidence="18" key="1">
    <citation type="submission" date="2021-02" db="EMBL/GenBank/DDBJ databases">
        <authorList>
            <person name="Nowell W R."/>
        </authorList>
    </citation>
    <scope>NUCLEOTIDE SEQUENCE</scope>
    <source>
        <strain evidence="18">Ploen Becks lab</strain>
    </source>
</reference>
<dbReference type="Pfam" id="PF09742">
    <property type="entry name" value="Dymeclin"/>
    <property type="match status" value="1"/>
</dbReference>
<dbReference type="CDD" id="cd01725">
    <property type="entry name" value="LSm2"/>
    <property type="match status" value="1"/>
</dbReference>
<dbReference type="Proteomes" id="UP000663879">
    <property type="component" value="Unassembled WGS sequence"/>
</dbReference>
<accession>A0A813MBX2</accession>
<keyword evidence="10" id="KW-0539">Nucleus</keyword>
<comment type="similarity">
    <text evidence="3">Belongs to the dymeclin family.</text>
</comment>
<evidence type="ECO:0000259" key="17">
    <source>
        <dbReference type="PROSITE" id="PS52002"/>
    </source>
</evidence>
<dbReference type="InterPro" id="IPR001163">
    <property type="entry name" value="Sm_dom_euk/arc"/>
</dbReference>
<protein>
    <recommendedName>
        <fullName evidence="4">Dymeclin</fullName>
    </recommendedName>
    <alternativeName>
        <fullName evidence="14">Protein G7b</fullName>
    </alternativeName>
    <alternativeName>
        <fullName evidence="13">U6 snRNA-associated Sm-like protein LSm2</fullName>
    </alternativeName>
    <alternativeName>
        <fullName evidence="15">snRNP core Sm-like protein Sm-x5</fullName>
    </alternativeName>
</protein>
<evidence type="ECO:0000313" key="19">
    <source>
        <dbReference type="Proteomes" id="UP000663879"/>
    </source>
</evidence>
<dbReference type="OrthoDB" id="10253409at2759"/>
<evidence type="ECO:0000256" key="15">
    <source>
        <dbReference type="ARBA" id="ARBA00083963"/>
    </source>
</evidence>
<keyword evidence="7" id="KW-0747">Spliceosome</keyword>
<keyword evidence="19" id="KW-1185">Reference proteome</keyword>
<evidence type="ECO:0000256" key="8">
    <source>
        <dbReference type="ARBA" id="ARBA00022884"/>
    </source>
</evidence>
<comment type="caution">
    <text evidence="18">The sequence shown here is derived from an EMBL/GenBank/DDBJ whole genome shotgun (WGS) entry which is preliminary data.</text>
</comment>
<feature type="compositionally biased region" description="Polar residues" evidence="16">
    <location>
        <begin position="372"/>
        <end position="381"/>
    </location>
</feature>
<comment type="subcellular location">
    <subcellularLocation>
        <location evidence="1">Nucleus</location>
    </subcellularLocation>
</comment>
<dbReference type="SUPFAM" id="SSF50182">
    <property type="entry name" value="Sm-like ribonucleoproteins"/>
    <property type="match status" value="1"/>
</dbReference>
<evidence type="ECO:0000256" key="12">
    <source>
        <dbReference type="ARBA" id="ARBA00023288"/>
    </source>
</evidence>
<evidence type="ECO:0000256" key="5">
    <source>
        <dbReference type="ARBA" id="ARBA00022664"/>
    </source>
</evidence>
<dbReference type="AlphaFoldDB" id="A0A813MBX2"/>
<dbReference type="SMART" id="SM00651">
    <property type="entry name" value="Sm"/>
    <property type="match status" value="1"/>
</dbReference>
<name>A0A813MBX2_9BILA</name>
<dbReference type="PROSITE" id="PS52002">
    <property type="entry name" value="SM"/>
    <property type="match status" value="1"/>
</dbReference>
<keyword evidence="12" id="KW-0449">Lipoprotein</keyword>
<proteinExistence type="inferred from homology"/>
<keyword evidence="6" id="KW-0519">Myristate</keyword>
<evidence type="ECO:0000256" key="7">
    <source>
        <dbReference type="ARBA" id="ARBA00022728"/>
    </source>
</evidence>
<evidence type="ECO:0000256" key="9">
    <source>
        <dbReference type="ARBA" id="ARBA00023187"/>
    </source>
</evidence>
<evidence type="ECO:0000313" key="18">
    <source>
        <dbReference type="EMBL" id="CAF0709111.1"/>
    </source>
</evidence>
<dbReference type="InterPro" id="IPR010920">
    <property type="entry name" value="LSM_dom_sf"/>
</dbReference>
<dbReference type="InterPro" id="IPR016654">
    <property type="entry name" value="U6_snRNA_Lsm2"/>
</dbReference>
<feature type="region of interest" description="Disordered" evidence="16">
    <location>
        <begin position="348"/>
        <end position="381"/>
    </location>
</feature>
<evidence type="ECO:0000256" key="11">
    <source>
        <dbReference type="ARBA" id="ARBA00023274"/>
    </source>
</evidence>
<evidence type="ECO:0000256" key="2">
    <source>
        <dbReference type="ARBA" id="ARBA00006850"/>
    </source>
</evidence>
<keyword evidence="11" id="KW-0687">Ribonucleoprotein</keyword>
<evidence type="ECO:0000256" key="1">
    <source>
        <dbReference type="ARBA" id="ARBA00004123"/>
    </source>
</evidence>
<dbReference type="GO" id="GO:0008380">
    <property type="term" value="P:RNA splicing"/>
    <property type="evidence" value="ECO:0007669"/>
    <property type="project" value="UniProtKB-KW"/>
</dbReference>
<dbReference type="PANTHER" id="PTHR12895">
    <property type="entry name" value="DYMECLIN"/>
    <property type="match status" value="1"/>
</dbReference>
<dbReference type="GO" id="GO:0006397">
    <property type="term" value="P:mRNA processing"/>
    <property type="evidence" value="ECO:0007669"/>
    <property type="project" value="UniProtKB-KW"/>
</dbReference>
<gene>
    <name evidence="18" type="ORF">OXX778_LOCUS742</name>
</gene>
<dbReference type="Gene3D" id="2.30.30.100">
    <property type="match status" value="1"/>
</dbReference>
<keyword evidence="5" id="KW-0507">mRNA processing</keyword>
<comment type="similarity">
    <text evidence="2">Belongs to the snRNP Sm proteins family.</text>
</comment>
<dbReference type="InterPro" id="IPR019142">
    <property type="entry name" value="Dymeclin"/>
</dbReference>
<evidence type="ECO:0000256" key="16">
    <source>
        <dbReference type="SAM" id="MobiDB-lite"/>
    </source>
</evidence>
<dbReference type="GO" id="GO:0003723">
    <property type="term" value="F:RNA binding"/>
    <property type="evidence" value="ECO:0007669"/>
    <property type="project" value="UniProtKB-KW"/>
</dbReference>
<dbReference type="EMBL" id="CAJNOC010000040">
    <property type="protein sequence ID" value="CAF0709111.1"/>
    <property type="molecule type" value="Genomic_DNA"/>
</dbReference>
<keyword evidence="9" id="KW-0508">mRNA splicing</keyword>
<dbReference type="GO" id="GO:0007030">
    <property type="term" value="P:Golgi organization"/>
    <property type="evidence" value="ECO:0007669"/>
    <property type="project" value="TreeGrafter"/>
</dbReference>
<dbReference type="GO" id="GO:0005681">
    <property type="term" value="C:spliceosomal complex"/>
    <property type="evidence" value="ECO:0007669"/>
    <property type="project" value="UniProtKB-KW"/>
</dbReference>
<keyword evidence="8" id="KW-0694">RNA-binding</keyword>
<organism evidence="18 19">
    <name type="scientific">Brachionus calyciflorus</name>
    <dbReference type="NCBI Taxonomy" id="104777"/>
    <lineage>
        <taxon>Eukaryota</taxon>
        <taxon>Metazoa</taxon>
        <taxon>Spiralia</taxon>
        <taxon>Gnathifera</taxon>
        <taxon>Rotifera</taxon>
        <taxon>Eurotatoria</taxon>
        <taxon>Monogononta</taxon>
        <taxon>Pseudotrocha</taxon>
        <taxon>Ploima</taxon>
        <taxon>Brachionidae</taxon>
        <taxon>Brachionus</taxon>
    </lineage>
</organism>
<evidence type="ECO:0000256" key="3">
    <source>
        <dbReference type="ARBA" id="ARBA00010603"/>
    </source>
</evidence>
<dbReference type="GO" id="GO:0005794">
    <property type="term" value="C:Golgi apparatus"/>
    <property type="evidence" value="ECO:0007669"/>
    <property type="project" value="TreeGrafter"/>
</dbReference>
<dbReference type="InterPro" id="IPR047575">
    <property type="entry name" value="Sm"/>
</dbReference>